<evidence type="ECO:0000313" key="4">
    <source>
        <dbReference type="Proteomes" id="UP000036168"/>
    </source>
</evidence>
<accession>A0A0T6BJP6</accession>
<evidence type="ECO:0000313" key="5">
    <source>
        <dbReference type="Proteomes" id="UP001341297"/>
    </source>
</evidence>
<name>A0A0T6BJP6_9BACI</name>
<feature type="transmembrane region" description="Helical" evidence="1">
    <location>
        <begin position="181"/>
        <end position="202"/>
    </location>
</feature>
<dbReference type="Proteomes" id="UP001341297">
    <property type="component" value="Unassembled WGS sequence"/>
</dbReference>
<reference evidence="3 5" key="3">
    <citation type="submission" date="2023-03" db="EMBL/GenBank/DDBJ databases">
        <title>Agriculturally important microbes genome sequencing.</title>
        <authorList>
            <person name="Dunlap C."/>
        </authorList>
    </citation>
    <scope>NUCLEOTIDE SEQUENCE [LARGE SCALE GENOMIC DNA]</scope>
    <source>
        <strain evidence="3 5">CBP-3203</strain>
    </source>
</reference>
<proteinExistence type="predicted"/>
<evidence type="ECO:0000313" key="3">
    <source>
        <dbReference type="EMBL" id="MEC0483792.1"/>
    </source>
</evidence>
<dbReference type="Pfam" id="PF12679">
    <property type="entry name" value="ABC2_membrane_2"/>
    <property type="match status" value="1"/>
</dbReference>
<feature type="transmembrane region" description="Helical" evidence="1">
    <location>
        <begin position="153"/>
        <end position="174"/>
    </location>
</feature>
<dbReference type="GO" id="GO:0005886">
    <property type="term" value="C:plasma membrane"/>
    <property type="evidence" value="ECO:0007669"/>
    <property type="project" value="UniProtKB-SubCell"/>
</dbReference>
<protein>
    <submittedName>
        <fullName evidence="3">ABC transporter permease subunit</fullName>
    </submittedName>
</protein>
<sequence>MNSFYILFQKEWKESWKDGKLLWLPVVLILIGLMQPISLYYMPEIIDMAGNLPDGAVINIPKPSGEEVLASTLSQFGTVGTAIFVFSVMGSIVNERNQGSLSLIMARPVSPLHYVGSKWLAHVILALLSFVVSYSLVFYYTNLLFTRVTFAKFLFSLLVYGIWIVFVMTITLFFSALFRHIGGIAGASIGMIAAVSFAGSLFPRFTEWTPDKAQNQAVYFIKNGSWDDAFGLMVFSSAGIVILLFACIMFVFKRYESY</sequence>
<comment type="caution">
    <text evidence="2">The sequence shown here is derived from an EMBL/GenBank/DDBJ whole genome shotgun (WGS) entry which is preliminary data.</text>
</comment>
<evidence type="ECO:0000313" key="2">
    <source>
        <dbReference type="EMBL" id="KRT90108.1"/>
    </source>
</evidence>
<dbReference type="Proteomes" id="UP000036168">
    <property type="component" value="Unassembled WGS sequence"/>
</dbReference>
<keyword evidence="1" id="KW-1133">Transmembrane helix</keyword>
<dbReference type="EMBL" id="LECW02000045">
    <property type="protein sequence ID" value="KRT90108.1"/>
    <property type="molecule type" value="Genomic_DNA"/>
</dbReference>
<dbReference type="EMBL" id="JARRTL010000006">
    <property type="protein sequence ID" value="MEC0483792.1"/>
    <property type="molecule type" value="Genomic_DNA"/>
</dbReference>
<feature type="transmembrane region" description="Helical" evidence="1">
    <location>
        <begin position="229"/>
        <end position="252"/>
    </location>
</feature>
<dbReference type="OrthoDB" id="4187110at2"/>
<dbReference type="GO" id="GO:0140359">
    <property type="term" value="F:ABC-type transporter activity"/>
    <property type="evidence" value="ECO:0007669"/>
    <property type="project" value="InterPro"/>
</dbReference>
<keyword evidence="1" id="KW-0472">Membrane</keyword>
<dbReference type="STRING" id="1664069.BGLY_4491"/>
<feature type="transmembrane region" description="Helical" evidence="1">
    <location>
        <begin position="73"/>
        <end position="93"/>
    </location>
</feature>
<dbReference type="PANTHER" id="PTHR43471">
    <property type="entry name" value="ABC TRANSPORTER PERMEASE"/>
    <property type="match status" value="1"/>
</dbReference>
<dbReference type="AlphaFoldDB" id="A0A0T6BJP6"/>
<reference evidence="2" key="2">
    <citation type="submission" date="2015-10" db="EMBL/GenBank/DDBJ databases">
        <authorList>
            <person name="Gilbert D.G."/>
        </authorList>
    </citation>
    <scope>NUCLEOTIDE SEQUENCE</scope>
    <source>
        <strain evidence="2">GO-13</strain>
    </source>
</reference>
<organism evidence="2 4">
    <name type="scientific">Bacillus glycinifermentans</name>
    <dbReference type="NCBI Taxonomy" id="1664069"/>
    <lineage>
        <taxon>Bacteria</taxon>
        <taxon>Bacillati</taxon>
        <taxon>Bacillota</taxon>
        <taxon>Bacilli</taxon>
        <taxon>Bacillales</taxon>
        <taxon>Bacillaceae</taxon>
        <taxon>Bacillus</taxon>
    </lineage>
</organism>
<feature type="transmembrane region" description="Helical" evidence="1">
    <location>
        <begin position="119"/>
        <end position="141"/>
    </location>
</feature>
<keyword evidence="5" id="KW-1185">Reference proteome</keyword>
<evidence type="ECO:0000256" key="1">
    <source>
        <dbReference type="SAM" id="Phobius"/>
    </source>
</evidence>
<reference evidence="2 4" key="1">
    <citation type="journal article" date="2015" name="Int. J. Syst. Evol. Microbiol.">
        <title>Bacillus glycinifermentans sp. nov., isolated from fermented soybean paste.</title>
        <authorList>
            <person name="Kim S.J."/>
            <person name="Dunlap C.A."/>
            <person name="Kwon S.W."/>
            <person name="Rooney A.P."/>
        </authorList>
    </citation>
    <scope>NUCLEOTIDE SEQUENCE [LARGE SCALE GENOMIC DNA]</scope>
    <source>
        <strain evidence="2 4">GO-13</strain>
    </source>
</reference>
<feature type="transmembrane region" description="Helical" evidence="1">
    <location>
        <begin position="21"/>
        <end position="42"/>
    </location>
</feature>
<keyword evidence="1" id="KW-0812">Transmembrane</keyword>
<dbReference type="RefSeq" id="WP_048356022.1">
    <property type="nucleotide sequence ID" value="NZ_CP023481.1"/>
</dbReference>
<gene>
    <name evidence="2" type="ORF">AB447_205875</name>
    <name evidence="3" type="ORF">P8828_02860</name>
</gene>